<gene>
    <name evidence="2" type="ORF">L249_2802</name>
</gene>
<feature type="compositionally biased region" description="Polar residues" evidence="1">
    <location>
        <begin position="44"/>
        <end position="74"/>
    </location>
</feature>
<name>A0A367LP64_9HYPO</name>
<sequence>MNMLCDGHQPEPTPTYDDGKKSRRAAIVSSQHKKMNPLKRTECHLNSITNPQTSEMSENPDQCTEGTKENLGSV</sequence>
<proteinExistence type="predicted"/>
<accession>A0A367LP64</accession>
<protein>
    <submittedName>
        <fullName evidence="2">Uncharacterized protein</fullName>
    </submittedName>
</protein>
<keyword evidence="3" id="KW-1185">Reference proteome</keyword>
<reference evidence="2 3" key="1">
    <citation type="journal article" date="2015" name="BMC Genomics">
        <title>Insights from the genome of Ophiocordyceps polyrhachis-furcata to pathogenicity and host specificity in insect fungi.</title>
        <authorList>
            <person name="Wichadakul D."/>
            <person name="Kobmoo N."/>
            <person name="Ingsriswang S."/>
            <person name="Tangphatsornruang S."/>
            <person name="Chantasingh D."/>
            <person name="Luangsa-ard J.J."/>
            <person name="Eurwilaichitr L."/>
        </authorList>
    </citation>
    <scope>NUCLEOTIDE SEQUENCE [LARGE SCALE GENOMIC DNA]</scope>
    <source>
        <strain evidence="2 3">BCC 54312</strain>
    </source>
</reference>
<organism evidence="2 3">
    <name type="scientific">Ophiocordyceps polyrhachis-furcata BCC 54312</name>
    <dbReference type="NCBI Taxonomy" id="1330021"/>
    <lineage>
        <taxon>Eukaryota</taxon>
        <taxon>Fungi</taxon>
        <taxon>Dikarya</taxon>
        <taxon>Ascomycota</taxon>
        <taxon>Pezizomycotina</taxon>
        <taxon>Sordariomycetes</taxon>
        <taxon>Hypocreomycetidae</taxon>
        <taxon>Hypocreales</taxon>
        <taxon>Ophiocordycipitaceae</taxon>
        <taxon>Ophiocordyceps</taxon>
    </lineage>
</organism>
<comment type="caution">
    <text evidence="2">The sequence shown here is derived from an EMBL/GenBank/DDBJ whole genome shotgun (WGS) entry which is preliminary data.</text>
</comment>
<feature type="region of interest" description="Disordered" evidence="1">
    <location>
        <begin position="1"/>
        <end position="74"/>
    </location>
</feature>
<evidence type="ECO:0000313" key="2">
    <source>
        <dbReference type="EMBL" id="RCI16226.1"/>
    </source>
</evidence>
<dbReference type="AlphaFoldDB" id="A0A367LP64"/>
<dbReference type="Proteomes" id="UP000253664">
    <property type="component" value="Unassembled WGS sequence"/>
</dbReference>
<evidence type="ECO:0000313" key="3">
    <source>
        <dbReference type="Proteomes" id="UP000253664"/>
    </source>
</evidence>
<evidence type="ECO:0000256" key="1">
    <source>
        <dbReference type="SAM" id="MobiDB-lite"/>
    </source>
</evidence>
<dbReference type="EMBL" id="LKCN02000001">
    <property type="protein sequence ID" value="RCI16226.1"/>
    <property type="molecule type" value="Genomic_DNA"/>
</dbReference>